<feature type="domain" description="FHA" evidence="7">
    <location>
        <begin position="24"/>
        <end position="92"/>
    </location>
</feature>
<dbReference type="GO" id="GO:0030870">
    <property type="term" value="C:Mre11 complex"/>
    <property type="evidence" value="ECO:0007669"/>
    <property type="project" value="InterPro"/>
</dbReference>
<dbReference type="AlphaFoldDB" id="A0A6A6U197"/>
<feature type="region of interest" description="Disordered" evidence="6">
    <location>
        <begin position="368"/>
        <end position="586"/>
    </location>
</feature>
<keyword evidence="9" id="KW-1185">Reference proteome</keyword>
<keyword evidence="4" id="KW-0539">Nucleus</keyword>
<comment type="subcellular location">
    <subcellularLocation>
        <location evidence="1">Nucleus</location>
    </subcellularLocation>
</comment>
<dbReference type="SUPFAM" id="SSF49879">
    <property type="entry name" value="SMAD/FHA domain"/>
    <property type="match status" value="1"/>
</dbReference>
<evidence type="ECO:0000256" key="3">
    <source>
        <dbReference type="ARBA" id="ARBA00023204"/>
    </source>
</evidence>
<feature type="compositionally biased region" description="Basic and acidic residues" evidence="6">
    <location>
        <begin position="545"/>
        <end position="585"/>
    </location>
</feature>
<evidence type="ECO:0000259" key="7">
    <source>
        <dbReference type="PROSITE" id="PS50006"/>
    </source>
</evidence>
<protein>
    <recommendedName>
        <fullName evidence="7">FHA domain-containing protein</fullName>
    </recommendedName>
</protein>
<dbReference type="Pfam" id="PF16508">
    <property type="entry name" value="NIBRIN_BRCT_II"/>
    <property type="match status" value="1"/>
</dbReference>
<comment type="similarity">
    <text evidence="5">Belongs to the Nibrin family.</text>
</comment>
<organism evidence="8 9">
    <name type="scientific">Microthyrium microscopicum</name>
    <dbReference type="NCBI Taxonomy" id="703497"/>
    <lineage>
        <taxon>Eukaryota</taxon>
        <taxon>Fungi</taxon>
        <taxon>Dikarya</taxon>
        <taxon>Ascomycota</taxon>
        <taxon>Pezizomycotina</taxon>
        <taxon>Dothideomycetes</taxon>
        <taxon>Dothideomycetes incertae sedis</taxon>
        <taxon>Microthyriales</taxon>
        <taxon>Microthyriaceae</taxon>
        <taxon>Microthyrium</taxon>
    </lineage>
</organism>
<evidence type="ECO:0000313" key="8">
    <source>
        <dbReference type="EMBL" id="KAF2665217.1"/>
    </source>
</evidence>
<dbReference type="Proteomes" id="UP000799302">
    <property type="component" value="Unassembled WGS sequence"/>
</dbReference>
<gene>
    <name evidence="8" type="ORF">BT63DRAFT_443473</name>
</gene>
<evidence type="ECO:0000256" key="4">
    <source>
        <dbReference type="ARBA" id="ARBA00023242"/>
    </source>
</evidence>
<dbReference type="Gene3D" id="3.40.50.10980">
    <property type="entry name" value="Nibrin, BRCT2 domain"/>
    <property type="match status" value="1"/>
</dbReference>
<feature type="compositionally biased region" description="Polar residues" evidence="6">
    <location>
        <begin position="671"/>
        <end position="688"/>
    </location>
</feature>
<dbReference type="InterPro" id="IPR040227">
    <property type="entry name" value="Nibrin-rel"/>
</dbReference>
<dbReference type="InterPro" id="IPR000253">
    <property type="entry name" value="FHA_dom"/>
</dbReference>
<dbReference type="GO" id="GO:0007095">
    <property type="term" value="P:mitotic G2 DNA damage checkpoint signaling"/>
    <property type="evidence" value="ECO:0007669"/>
    <property type="project" value="InterPro"/>
</dbReference>
<accession>A0A6A6U197</accession>
<proteinExistence type="inferred from homology"/>
<keyword evidence="3" id="KW-0234">DNA repair</keyword>
<name>A0A6A6U197_9PEZI</name>
<dbReference type="GO" id="GO:0003684">
    <property type="term" value="F:damaged DNA binding"/>
    <property type="evidence" value="ECO:0007669"/>
    <property type="project" value="TreeGrafter"/>
</dbReference>
<dbReference type="Gene3D" id="2.60.200.20">
    <property type="match status" value="1"/>
</dbReference>
<dbReference type="OrthoDB" id="552194at2759"/>
<dbReference type="Pfam" id="PF00498">
    <property type="entry name" value="FHA"/>
    <property type="match status" value="1"/>
</dbReference>
<feature type="compositionally biased region" description="Polar residues" evidence="6">
    <location>
        <begin position="710"/>
        <end position="725"/>
    </location>
</feature>
<evidence type="ECO:0000313" key="9">
    <source>
        <dbReference type="Proteomes" id="UP000799302"/>
    </source>
</evidence>
<dbReference type="InterPro" id="IPR008984">
    <property type="entry name" value="SMAD_FHA_dom_sf"/>
</dbReference>
<evidence type="ECO:0000256" key="5">
    <source>
        <dbReference type="ARBA" id="ARBA00044757"/>
    </source>
</evidence>
<dbReference type="PANTHER" id="PTHR12162">
    <property type="entry name" value="NIBRIN-RELATED"/>
    <property type="match status" value="1"/>
</dbReference>
<evidence type="ECO:0000256" key="1">
    <source>
        <dbReference type="ARBA" id="ARBA00004123"/>
    </source>
</evidence>
<evidence type="ECO:0000256" key="2">
    <source>
        <dbReference type="ARBA" id="ARBA00022763"/>
    </source>
</evidence>
<feature type="compositionally biased region" description="Basic residues" evidence="6">
    <location>
        <begin position="423"/>
        <end position="432"/>
    </location>
</feature>
<dbReference type="InterPro" id="IPR043014">
    <property type="entry name" value="Nibrin_BRCT2_sf"/>
</dbReference>
<dbReference type="PANTHER" id="PTHR12162:SF0">
    <property type="entry name" value="NIBRIN"/>
    <property type="match status" value="1"/>
</dbReference>
<sequence>MWVLHCDGDAFGYKRLWLKPGTTHVIGRTKARAPDEANGLFHGINDKSVSRKHIILSVDPIPAGNALALDKKSRLTIEDGSKLGTWLDDTRVQSSGPVILSKPEHTIKLGTWGDRLKIIWIPVGLALTYISKSKKSYDAEFQRVASMVEPFDIKVTSEYDSKYTTHVVVSKRNIAATLEGLVNGAYIVTSAFIDAIREVAEADDDTTKAKLEDDYEGYWPDPIKYVPAEGKEPNPRSSELYAPNPDRKSVFDGYTFIFCLENQLDNLQAPITAGGGKALLYSKFQLGHTSPEDFVSYVKQKAGDKGVGELEDGNSGGGVVVVRISTTAGDEDWLVNFIQSTDLQLGQRSVLQNEFLDPIIMNDASGLRQPLKDEDAPSTAESSARPPRNDQTSARQLEAVPESPPKVASSAPVTGTKSSALSRRLRLGRAKSRFPGFDEFDTSGPSVPAVEEEHNEDIQMRDGGDTEQNSDAMAGLEAITEARRPNKRAAASASLDENAPAAAAVKRRRIEAGLEDTSQSQSQSSPKMKQEAPAAPVKLFRRLKVNKETAPEDDERNIMNDARARRVEEEEKARREEEDLKKPLDADEMASIKSHIQYGEIKVLPSRKASAALQLDGRWNDEWNGRKNFKKFRRKGETGPAPLRGTRVIVPLQQSAKRDNTLGSVRFATAPSKSASRNTQISANSSHGRPSFAAEDDEEENDSQVVLGRRSTNNGDTGTTIPDFSSSDEEGPTVSKDLGAMPGRVRRAQEKAGLSESPEPEMPPAKKRPNKRAAEAPPAATKRQTKRSRIADSDDASEGSGGSEDELRFKFSSRRKRR</sequence>
<reference evidence="8" key="1">
    <citation type="journal article" date="2020" name="Stud. Mycol.">
        <title>101 Dothideomycetes genomes: a test case for predicting lifestyles and emergence of pathogens.</title>
        <authorList>
            <person name="Haridas S."/>
            <person name="Albert R."/>
            <person name="Binder M."/>
            <person name="Bloem J."/>
            <person name="Labutti K."/>
            <person name="Salamov A."/>
            <person name="Andreopoulos B."/>
            <person name="Baker S."/>
            <person name="Barry K."/>
            <person name="Bills G."/>
            <person name="Bluhm B."/>
            <person name="Cannon C."/>
            <person name="Castanera R."/>
            <person name="Culley D."/>
            <person name="Daum C."/>
            <person name="Ezra D."/>
            <person name="Gonzalez J."/>
            <person name="Henrissat B."/>
            <person name="Kuo A."/>
            <person name="Liang C."/>
            <person name="Lipzen A."/>
            <person name="Lutzoni F."/>
            <person name="Magnuson J."/>
            <person name="Mondo S."/>
            <person name="Nolan M."/>
            <person name="Ohm R."/>
            <person name="Pangilinan J."/>
            <person name="Park H.-J."/>
            <person name="Ramirez L."/>
            <person name="Alfaro M."/>
            <person name="Sun H."/>
            <person name="Tritt A."/>
            <person name="Yoshinaga Y."/>
            <person name="Zwiers L.-H."/>
            <person name="Turgeon B."/>
            <person name="Goodwin S."/>
            <person name="Spatafora J."/>
            <person name="Crous P."/>
            <person name="Grigoriev I."/>
        </authorList>
    </citation>
    <scope>NUCLEOTIDE SEQUENCE</scope>
    <source>
        <strain evidence="8">CBS 115976</strain>
    </source>
</reference>
<dbReference type="GO" id="GO:0000724">
    <property type="term" value="P:double-strand break repair via homologous recombination"/>
    <property type="evidence" value="ECO:0007669"/>
    <property type="project" value="TreeGrafter"/>
</dbReference>
<feature type="region of interest" description="Disordered" evidence="6">
    <location>
        <begin position="225"/>
        <end position="244"/>
    </location>
</feature>
<dbReference type="EMBL" id="MU004241">
    <property type="protein sequence ID" value="KAF2665217.1"/>
    <property type="molecule type" value="Genomic_DNA"/>
</dbReference>
<evidence type="ECO:0000256" key="6">
    <source>
        <dbReference type="SAM" id="MobiDB-lite"/>
    </source>
</evidence>
<dbReference type="InterPro" id="IPR032429">
    <property type="entry name" value="Nibrin_BRCT2"/>
</dbReference>
<dbReference type="PROSITE" id="PS50006">
    <property type="entry name" value="FHA_DOMAIN"/>
    <property type="match status" value="1"/>
</dbReference>
<keyword evidence="2" id="KW-0227">DNA damage</keyword>
<feature type="region of interest" description="Disordered" evidence="6">
    <location>
        <begin position="630"/>
        <end position="818"/>
    </location>
</feature>